<gene>
    <name evidence="3" type="ORF">GPUH_LOCUS24680</name>
</gene>
<protein>
    <submittedName>
        <fullName evidence="5">FHA domain-containing protein</fullName>
    </submittedName>
</protein>
<proteinExistence type="predicted"/>
<dbReference type="Gene3D" id="2.60.200.20">
    <property type="match status" value="1"/>
</dbReference>
<dbReference type="CDD" id="cd22676">
    <property type="entry name" value="FHA_SNIP1_DDL-like"/>
    <property type="match status" value="1"/>
</dbReference>
<dbReference type="SMART" id="SM00240">
    <property type="entry name" value="FHA"/>
    <property type="match status" value="1"/>
</dbReference>
<dbReference type="InterPro" id="IPR050923">
    <property type="entry name" value="Cell_Proc_Reg/RNA_Proc"/>
</dbReference>
<organism evidence="5">
    <name type="scientific">Gongylonema pulchrum</name>
    <dbReference type="NCBI Taxonomy" id="637853"/>
    <lineage>
        <taxon>Eukaryota</taxon>
        <taxon>Metazoa</taxon>
        <taxon>Ecdysozoa</taxon>
        <taxon>Nematoda</taxon>
        <taxon>Chromadorea</taxon>
        <taxon>Rhabditida</taxon>
        <taxon>Spirurina</taxon>
        <taxon>Spiruromorpha</taxon>
        <taxon>Spiruroidea</taxon>
        <taxon>Gongylonematidae</taxon>
        <taxon>Gongylonema</taxon>
    </lineage>
</organism>
<name>A0A183EUN9_9BILA</name>
<accession>A0A183EUN9</accession>
<dbReference type="PROSITE" id="PS50006">
    <property type="entry name" value="FHA_DOMAIN"/>
    <property type="match status" value="1"/>
</dbReference>
<keyword evidence="4" id="KW-1185">Reference proteome</keyword>
<evidence type="ECO:0000313" key="3">
    <source>
        <dbReference type="EMBL" id="VDN43176.1"/>
    </source>
</evidence>
<dbReference type="PANTHER" id="PTHR23308">
    <property type="entry name" value="NUCLEAR INHIBITOR OF PROTEIN PHOSPHATASE-1"/>
    <property type="match status" value="1"/>
</dbReference>
<feature type="signal peptide" evidence="1">
    <location>
        <begin position="1"/>
        <end position="15"/>
    </location>
</feature>
<reference evidence="5" key="1">
    <citation type="submission" date="2016-06" db="UniProtKB">
        <authorList>
            <consortium name="WormBaseParasite"/>
        </authorList>
    </citation>
    <scope>IDENTIFICATION</scope>
</reference>
<dbReference type="OrthoDB" id="444265at2759"/>
<dbReference type="EMBL" id="UYRT01102065">
    <property type="protein sequence ID" value="VDN43176.1"/>
    <property type="molecule type" value="Genomic_DNA"/>
</dbReference>
<dbReference type="InterPro" id="IPR008984">
    <property type="entry name" value="SMAD_FHA_dom_sf"/>
</dbReference>
<dbReference type="Proteomes" id="UP000271098">
    <property type="component" value="Unassembled WGS sequence"/>
</dbReference>
<dbReference type="Pfam" id="PF00498">
    <property type="entry name" value="FHA"/>
    <property type="match status" value="1"/>
</dbReference>
<dbReference type="InterPro" id="IPR000253">
    <property type="entry name" value="FHA_dom"/>
</dbReference>
<feature type="chain" id="PRO_5043139295" evidence="1">
    <location>
        <begin position="16"/>
        <end position="149"/>
    </location>
</feature>
<dbReference type="AlphaFoldDB" id="A0A183EUN9"/>
<keyword evidence="1" id="KW-0732">Signal</keyword>
<sequence>MSAFLPLWLATSSIALIVWDKALPVINIDRHSAYLIGRDSETADIVLDHPGVWTQHAVIQFCRTMKYINHEDVEFIRPYIIDFGTYNGTYVNRESVRPWRRRELNENDKLQFGNCIREFVLRCEKPPDDEDEEVVCKKKRRMEAKEESL</sequence>
<feature type="domain" description="FHA" evidence="2">
    <location>
        <begin position="34"/>
        <end position="96"/>
    </location>
</feature>
<evidence type="ECO:0000259" key="2">
    <source>
        <dbReference type="PROSITE" id="PS50006"/>
    </source>
</evidence>
<dbReference type="WBParaSite" id="GPUH_0002471001-mRNA-1">
    <property type="protein sequence ID" value="GPUH_0002471001-mRNA-1"/>
    <property type="gene ID" value="GPUH_0002471001"/>
</dbReference>
<evidence type="ECO:0000256" key="1">
    <source>
        <dbReference type="SAM" id="SignalP"/>
    </source>
</evidence>
<dbReference type="SUPFAM" id="SSF49879">
    <property type="entry name" value="SMAD/FHA domain"/>
    <property type="match status" value="1"/>
</dbReference>
<reference evidence="3 4" key="2">
    <citation type="submission" date="2018-11" db="EMBL/GenBank/DDBJ databases">
        <authorList>
            <consortium name="Pathogen Informatics"/>
        </authorList>
    </citation>
    <scope>NUCLEOTIDE SEQUENCE [LARGE SCALE GENOMIC DNA]</scope>
</reference>
<evidence type="ECO:0000313" key="5">
    <source>
        <dbReference type="WBParaSite" id="GPUH_0002471001-mRNA-1"/>
    </source>
</evidence>
<evidence type="ECO:0000313" key="4">
    <source>
        <dbReference type="Proteomes" id="UP000271098"/>
    </source>
</evidence>